<dbReference type="EMBL" id="JADJOT010000012">
    <property type="protein sequence ID" value="MBK7956231.1"/>
    <property type="molecule type" value="Genomic_DNA"/>
</dbReference>
<accession>A0A935W598</accession>
<evidence type="ECO:0000313" key="3">
    <source>
        <dbReference type="Proteomes" id="UP000706151"/>
    </source>
</evidence>
<dbReference type="Proteomes" id="UP000706151">
    <property type="component" value="Unassembled WGS sequence"/>
</dbReference>
<dbReference type="AlphaFoldDB" id="A0A935W598"/>
<comment type="caution">
    <text evidence="2">The sequence shown here is derived from an EMBL/GenBank/DDBJ whole genome shotgun (WGS) entry which is preliminary data.</text>
</comment>
<organism evidence="2 3">
    <name type="scientific">Candidatus Accumulibacter affinis</name>
    <dbReference type="NCBI Taxonomy" id="2954384"/>
    <lineage>
        <taxon>Bacteria</taxon>
        <taxon>Pseudomonadati</taxon>
        <taxon>Pseudomonadota</taxon>
        <taxon>Betaproteobacteria</taxon>
        <taxon>Candidatus Accumulibacter</taxon>
    </lineage>
</organism>
<reference evidence="2 3" key="1">
    <citation type="submission" date="2020-10" db="EMBL/GenBank/DDBJ databases">
        <title>Connecting structure to function with the recovery of over 1000 high-quality activated sludge metagenome-assembled genomes encoding full-length rRNA genes using long-read sequencing.</title>
        <authorList>
            <person name="Singleton C.M."/>
            <person name="Petriglieri F."/>
            <person name="Kristensen J.M."/>
            <person name="Kirkegaard R.H."/>
            <person name="Michaelsen T.Y."/>
            <person name="Andersen M.H."/>
            <person name="Karst S.M."/>
            <person name="Dueholm M.S."/>
            <person name="Nielsen P.H."/>
            <person name="Albertsen M."/>
        </authorList>
    </citation>
    <scope>NUCLEOTIDE SEQUENCE [LARGE SCALE GENOMIC DNA]</scope>
    <source>
        <strain evidence="2">Fred_18-Q3-R57-64_BAT3C.720</strain>
    </source>
</reference>
<feature type="signal peptide" evidence="1">
    <location>
        <begin position="1"/>
        <end position="24"/>
    </location>
</feature>
<feature type="chain" id="PRO_5037794957" description="Copper chaperone PCu(A)C" evidence="1">
    <location>
        <begin position="25"/>
        <end position="153"/>
    </location>
</feature>
<keyword evidence="1" id="KW-0732">Signal</keyword>
<proteinExistence type="predicted"/>
<gene>
    <name evidence="2" type="ORF">IPK02_21065</name>
</gene>
<name>A0A935W598_9PROT</name>
<sequence length="153" mass="15888">MQRILISSLAMVAALVSVGNGAFAHDDAALDQISGPNGGQLRMAGAYHFELVVAKDSKEAKDNPVSVYLTDHGDKKVPATGTSGTATILAEKAKITVPLVPAGDNRLTGVGKYASDPQMKVVVSISLADRKTEQARFTPLATAAADGHGTHQH</sequence>
<protein>
    <recommendedName>
        <fullName evidence="4">Copper chaperone PCu(A)C</fullName>
    </recommendedName>
</protein>
<evidence type="ECO:0008006" key="4">
    <source>
        <dbReference type="Google" id="ProtNLM"/>
    </source>
</evidence>
<evidence type="ECO:0000313" key="2">
    <source>
        <dbReference type="EMBL" id="MBK7956231.1"/>
    </source>
</evidence>
<evidence type="ECO:0000256" key="1">
    <source>
        <dbReference type="SAM" id="SignalP"/>
    </source>
</evidence>